<sequence length="242" mass="27387">MKHLTHLLLLGCMILSSWVGMAQPDKVYYTDSDIEKHYASFGIHFDPLYTHRRLFALNNADANSNYDKDNFPASGGFGYNWGGYVNFNINSSLRLGVGAGQTTINYTLEKYKYYYNGDTSSVNLKVNGVYNTFPLRIGFSTPMNDVYSLEIWIPIAYNKLVTYQESTSISGENLNEDLTEQANSDMWSVAIQVGGAFHLTDHWSVIASAQFRYFTTPMIEKANRPTETPYGAGLTFGLRYRM</sequence>
<dbReference type="EMBL" id="WBVQ01000001">
    <property type="protein sequence ID" value="KAB2816969.1"/>
    <property type="molecule type" value="Genomic_DNA"/>
</dbReference>
<proteinExistence type="predicted"/>
<protein>
    <submittedName>
        <fullName evidence="4">Porin family protein</fullName>
    </submittedName>
</protein>
<comment type="caution">
    <text evidence="4">The sequence shown here is derived from an EMBL/GenBank/DDBJ whole genome shotgun (WGS) entry which is preliminary data.</text>
</comment>
<accession>A0A6L3ZH55</accession>
<dbReference type="AlphaFoldDB" id="A0A6L3ZH55"/>
<feature type="chain" id="PRO_5027020448" evidence="2">
    <location>
        <begin position="23"/>
        <end position="242"/>
    </location>
</feature>
<feature type="domain" description="Outer membrane protein beta-barrel" evidence="3">
    <location>
        <begin position="63"/>
        <end position="241"/>
    </location>
</feature>
<evidence type="ECO:0000256" key="1">
    <source>
        <dbReference type="ARBA" id="ARBA00022729"/>
    </source>
</evidence>
<feature type="signal peptide" evidence="2">
    <location>
        <begin position="1"/>
        <end position="22"/>
    </location>
</feature>
<dbReference type="Pfam" id="PF13505">
    <property type="entry name" value="OMP_b-brl"/>
    <property type="match status" value="1"/>
</dbReference>
<organism evidence="4 5">
    <name type="scientific">Phaeocystidibacter marisrubri</name>
    <dbReference type="NCBI Taxonomy" id="1577780"/>
    <lineage>
        <taxon>Bacteria</taxon>
        <taxon>Pseudomonadati</taxon>
        <taxon>Bacteroidota</taxon>
        <taxon>Flavobacteriia</taxon>
        <taxon>Flavobacteriales</taxon>
        <taxon>Phaeocystidibacteraceae</taxon>
        <taxon>Phaeocystidibacter</taxon>
    </lineage>
</organism>
<name>A0A6L3ZH55_9FLAO</name>
<dbReference type="RefSeq" id="WP_151691541.1">
    <property type="nucleotide sequence ID" value="NZ_BMGX01000002.1"/>
</dbReference>
<gene>
    <name evidence="4" type="ORF">F8C82_00805</name>
</gene>
<dbReference type="Proteomes" id="UP000484164">
    <property type="component" value="Unassembled WGS sequence"/>
</dbReference>
<evidence type="ECO:0000259" key="3">
    <source>
        <dbReference type="Pfam" id="PF13505"/>
    </source>
</evidence>
<evidence type="ECO:0000256" key="2">
    <source>
        <dbReference type="SAM" id="SignalP"/>
    </source>
</evidence>
<keyword evidence="5" id="KW-1185">Reference proteome</keyword>
<evidence type="ECO:0000313" key="4">
    <source>
        <dbReference type="EMBL" id="KAB2816969.1"/>
    </source>
</evidence>
<evidence type="ECO:0000313" key="5">
    <source>
        <dbReference type="Proteomes" id="UP000484164"/>
    </source>
</evidence>
<reference evidence="4 5" key="1">
    <citation type="submission" date="2019-10" db="EMBL/GenBank/DDBJ databases">
        <title>Genome sequence of Phaeocystidibacter marisrubri JCM30614 (type strain).</title>
        <authorList>
            <person name="Bowman J.P."/>
        </authorList>
    </citation>
    <scope>NUCLEOTIDE SEQUENCE [LARGE SCALE GENOMIC DNA]</scope>
    <source>
        <strain evidence="4 5">JCM 30614</strain>
    </source>
</reference>
<dbReference type="InterPro" id="IPR027385">
    <property type="entry name" value="Beta-barrel_OMP"/>
</dbReference>
<dbReference type="OrthoDB" id="978236at2"/>
<keyword evidence="1 2" id="KW-0732">Signal</keyword>